<dbReference type="SUPFAM" id="SSF53901">
    <property type="entry name" value="Thiolase-like"/>
    <property type="match status" value="2"/>
</dbReference>
<evidence type="ECO:0000256" key="2">
    <source>
        <dbReference type="ARBA" id="ARBA00008467"/>
    </source>
</evidence>
<dbReference type="SMART" id="SM00825">
    <property type="entry name" value="PKS_KS"/>
    <property type="match status" value="1"/>
</dbReference>
<dbReference type="NCBIfam" id="NF005589">
    <property type="entry name" value="PRK07314.1"/>
    <property type="match status" value="1"/>
</dbReference>
<dbReference type="InterPro" id="IPR018201">
    <property type="entry name" value="Ketoacyl_synth_AS"/>
</dbReference>
<gene>
    <name evidence="7" type="primary">fabF</name>
    <name evidence="7" type="ORF">NN4_32960</name>
</gene>
<proteinExistence type="inferred from homology"/>
<dbReference type="GO" id="GO:0006633">
    <property type="term" value="P:fatty acid biosynthetic process"/>
    <property type="evidence" value="ECO:0007669"/>
    <property type="project" value="UniProtKB-KW"/>
</dbReference>
<evidence type="ECO:0000256" key="3">
    <source>
        <dbReference type="ARBA" id="ARBA00022679"/>
    </source>
</evidence>
<evidence type="ECO:0000259" key="6">
    <source>
        <dbReference type="PROSITE" id="PS52004"/>
    </source>
</evidence>
<reference evidence="7 8" key="1">
    <citation type="submission" date="2019-07" db="EMBL/GenBank/DDBJ databases">
        <title>Whole genome shotgun sequence of Nocardia ninae NBRC 108245.</title>
        <authorList>
            <person name="Hosoyama A."/>
            <person name="Uohara A."/>
            <person name="Ohji S."/>
            <person name="Ichikawa N."/>
        </authorList>
    </citation>
    <scope>NUCLEOTIDE SEQUENCE [LARGE SCALE GENOMIC DNA]</scope>
    <source>
        <strain evidence="7 8">NBRC 108245</strain>
    </source>
</reference>
<dbReference type="PANTHER" id="PTHR11712">
    <property type="entry name" value="POLYKETIDE SYNTHASE-RELATED"/>
    <property type="match status" value="1"/>
</dbReference>
<keyword evidence="4" id="KW-0444">Lipid biosynthesis</keyword>
<dbReference type="InterPro" id="IPR020841">
    <property type="entry name" value="PKS_Beta-ketoAc_synthase_dom"/>
</dbReference>
<dbReference type="InterPro" id="IPR016039">
    <property type="entry name" value="Thiolase-like"/>
</dbReference>
<evidence type="ECO:0000313" key="8">
    <source>
        <dbReference type="Proteomes" id="UP000321424"/>
    </source>
</evidence>
<dbReference type="PROSITE" id="PS00606">
    <property type="entry name" value="KS3_1"/>
    <property type="match status" value="1"/>
</dbReference>
<sequence>MNRVVVTGLGAVTPIGLGYRRFWENLVAGTSGEAPITLFDASALPTRIAAEVSDFEVHDYWDGPFPVELRADRQARFALAACAMALADSGLTQAGGPPAARSADRVGLVIGAGLGLVRMADIAGHLDDDGRFRLPTPLADRSTIDPVSLIRDPQDLVIGLLAERLGITGPTTVITSACAAGAHAIGTAFRLLRRGGLDVVLCGAMDSMINPLGMAGLVALGAPSTDNLPGRTGRPFDATRTGFVVGEGAGMVVLETEAHARRRSAPWYAEVAGFGRSLDAHRFTEPHPDGAGAALAMRAALADAQVRPGQVGLVNAHGTATVLNDRVETIAIKQVFGSAATQLAVTANKSMTGHLIAACGAVEFISTVLSVRTATVPPTVNYRHRDAECDLDYVPGTARRLPVEVALTNSFGLGGQNGSLVVRRADDDSMAPV</sequence>
<keyword evidence="4" id="KW-0275">Fatty acid biosynthesis</keyword>
<dbReference type="InterPro" id="IPR014031">
    <property type="entry name" value="Ketoacyl_synth_C"/>
</dbReference>
<keyword evidence="3 5" id="KW-0808">Transferase</keyword>
<keyword evidence="4" id="KW-0276">Fatty acid metabolism</keyword>
<evidence type="ECO:0000313" key="7">
    <source>
        <dbReference type="EMBL" id="GEM38777.1"/>
    </source>
</evidence>
<dbReference type="Pfam" id="PF00109">
    <property type="entry name" value="ketoacyl-synt"/>
    <property type="match status" value="1"/>
</dbReference>
<dbReference type="RefSeq" id="WP_147131453.1">
    <property type="nucleotide sequence ID" value="NZ_BJXA01000018.1"/>
</dbReference>
<keyword evidence="4" id="KW-0443">Lipid metabolism</keyword>
<comment type="similarity">
    <text evidence="2 5">Belongs to the thiolase-like superfamily. Beta-ketoacyl-ACP synthases family.</text>
</comment>
<feature type="domain" description="Ketosynthase family 3 (KS3)" evidence="6">
    <location>
        <begin position="1"/>
        <end position="424"/>
    </location>
</feature>
<dbReference type="AlphaFoldDB" id="A0A511MF72"/>
<dbReference type="GO" id="GO:0004315">
    <property type="term" value="F:3-oxoacyl-[acyl-carrier-protein] synthase activity"/>
    <property type="evidence" value="ECO:0007669"/>
    <property type="project" value="InterPro"/>
</dbReference>
<comment type="pathway">
    <text evidence="1">Lipid metabolism; mycolic acid biosynthesis.</text>
</comment>
<dbReference type="PROSITE" id="PS52004">
    <property type="entry name" value="KS3_2"/>
    <property type="match status" value="1"/>
</dbReference>
<protein>
    <submittedName>
        <fullName evidence="7">3-oxoacyl-[acyl-carrier-protein] synthase 2</fullName>
    </submittedName>
</protein>
<dbReference type="InterPro" id="IPR000794">
    <property type="entry name" value="Beta-ketoacyl_synthase"/>
</dbReference>
<evidence type="ECO:0000256" key="5">
    <source>
        <dbReference type="RuleBase" id="RU003694"/>
    </source>
</evidence>
<dbReference type="CDD" id="cd00834">
    <property type="entry name" value="KAS_I_II"/>
    <property type="match status" value="1"/>
</dbReference>
<dbReference type="OrthoDB" id="9808669at2"/>
<dbReference type="Pfam" id="PF02801">
    <property type="entry name" value="Ketoacyl-synt_C"/>
    <property type="match status" value="1"/>
</dbReference>
<comment type="caution">
    <text evidence="7">The sequence shown here is derived from an EMBL/GenBank/DDBJ whole genome shotgun (WGS) entry which is preliminary data.</text>
</comment>
<keyword evidence="8" id="KW-1185">Reference proteome</keyword>
<dbReference type="Proteomes" id="UP000321424">
    <property type="component" value="Unassembled WGS sequence"/>
</dbReference>
<name>A0A511MF72_9NOCA</name>
<evidence type="ECO:0000256" key="4">
    <source>
        <dbReference type="ARBA" id="ARBA00023160"/>
    </source>
</evidence>
<dbReference type="InterPro" id="IPR014030">
    <property type="entry name" value="Ketoacyl_synth_N"/>
</dbReference>
<accession>A0A511MF72</accession>
<dbReference type="Gene3D" id="3.40.47.10">
    <property type="match status" value="2"/>
</dbReference>
<dbReference type="PANTHER" id="PTHR11712:SF336">
    <property type="entry name" value="3-OXOACYL-[ACYL-CARRIER-PROTEIN] SYNTHASE, MITOCHONDRIAL"/>
    <property type="match status" value="1"/>
</dbReference>
<dbReference type="UniPathway" id="UPA00915"/>
<evidence type="ECO:0000256" key="1">
    <source>
        <dbReference type="ARBA" id="ARBA00004796"/>
    </source>
</evidence>
<organism evidence="7 8">
    <name type="scientific">Nocardia ninae NBRC 108245</name>
    <dbReference type="NCBI Taxonomy" id="1210091"/>
    <lineage>
        <taxon>Bacteria</taxon>
        <taxon>Bacillati</taxon>
        <taxon>Actinomycetota</taxon>
        <taxon>Actinomycetes</taxon>
        <taxon>Mycobacteriales</taxon>
        <taxon>Nocardiaceae</taxon>
        <taxon>Nocardia</taxon>
    </lineage>
</organism>
<dbReference type="EMBL" id="BJXA01000018">
    <property type="protein sequence ID" value="GEM38777.1"/>
    <property type="molecule type" value="Genomic_DNA"/>
</dbReference>